<dbReference type="Gene3D" id="3.40.630.30">
    <property type="match status" value="1"/>
</dbReference>
<keyword evidence="4" id="KW-1185">Reference proteome</keyword>
<proteinExistence type="predicted"/>
<keyword evidence="1" id="KW-0175">Coiled coil</keyword>
<evidence type="ECO:0000313" key="3">
    <source>
        <dbReference type="EMBL" id="KAF6226942.1"/>
    </source>
</evidence>
<dbReference type="EMBL" id="JACCJB010000005">
    <property type="protein sequence ID" value="KAF6226942.1"/>
    <property type="molecule type" value="Genomic_DNA"/>
</dbReference>
<evidence type="ECO:0000256" key="1">
    <source>
        <dbReference type="SAM" id="Coils"/>
    </source>
</evidence>
<dbReference type="PANTHER" id="PTHR34815:SF2">
    <property type="entry name" value="N-ACETYLTRANSFERASE DOMAIN-CONTAINING PROTEIN"/>
    <property type="match status" value="1"/>
</dbReference>
<evidence type="ECO:0000259" key="2">
    <source>
        <dbReference type="Pfam" id="PF22998"/>
    </source>
</evidence>
<accession>A0A8H6FFT7</accession>
<dbReference type="RefSeq" id="XP_037155250.1">
    <property type="nucleotide sequence ID" value="XM_037299249.1"/>
</dbReference>
<reference evidence="3 4" key="1">
    <citation type="journal article" date="2020" name="Genomics">
        <title>Complete, high-quality genomes from long-read metagenomic sequencing of two wolf lichen thalli reveals enigmatic genome architecture.</title>
        <authorList>
            <person name="McKenzie S.K."/>
            <person name="Walston R.F."/>
            <person name="Allen J.L."/>
        </authorList>
    </citation>
    <scope>NUCLEOTIDE SEQUENCE [LARGE SCALE GENOMIC DNA]</scope>
    <source>
        <strain evidence="3">WasteWater1</strain>
    </source>
</reference>
<evidence type="ECO:0000313" key="4">
    <source>
        <dbReference type="Proteomes" id="UP000593566"/>
    </source>
</evidence>
<dbReference type="Proteomes" id="UP000593566">
    <property type="component" value="Unassembled WGS sequence"/>
</dbReference>
<comment type="caution">
    <text evidence="3">The sequence shown here is derived from an EMBL/GenBank/DDBJ whole genome shotgun (WGS) entry which is preliminary data.</text>
</comment>
<name>A0A8H6FFT7_9LECA</name>
<dbReference type="InterPro" id="IPR053013">
    <property type="entry name" value="LAT"/>
</dbReference>
<feature type="domain" description="LYC1 C-terminal" evidence="2">
    <location>
        <begin position="166"/>
        <end position="381"/>
    </location>
</feature>
<dbReference type="SUPFAM" id="SSF55729">
    <property type="entry name" value="Acyl-CoA N-acyltransferases (Nat)"/>
    <property type="match status" value="1"/>
</dbReference>
<dbReference type="AlphaFoldDB" id="A0A8H6FFT7"/>
<dbReference type="PANTHER" id="PTHR34815">
    <property type="entry name" value="LYSINE ACETYLTRANSFERASE"/>
    <property type="match status" value="1"/>
</dbReference>
<dbReference type="Pfam" id="PF22998">
    <property type="entry name" value="GNAT_LYC1-like"/>
    <property type="match status" value="1"/>
</dbReference>
<protein>
    <recommendedName>
        <fullName evidence="2">LYC1 C-terminal domain-containing protein</fullName>
    </recommendedName>
</protein>
<dbReference type="InterPro" id="IPR055100">
    <property type="entry name" value="GNAT_LYC1-like"/>
</dbReference>
<organism evidence="3 4">
    <name type="scientific">Letharia lupina</name>
    <dbReference type="NCBI Taxonomy" id="560253"/>
    <lineage>
        <taxon>Eukaryota</taxon>
        <taxon>Fungi</taxon>
        <taxon>Dikarya</taxon>
        <taxon>Ascomycota</taxon>
        <taxon>Pezizomycotina</taxon>
        <taxon>Lecanoromycetes</taxon>
        <taxon>OSLEUM clade</taxon>
        <taxon>Lecanoromycetidae</taxon>
        <taxon>Lecanorales</taxon>
        <taxon>Lecanorineae</taxon>
        <taxon>Parmeliaceae</taxon>
        <taxon>Letharia</taxon>
    </lineage>
</organism>
<feature type="coiled-coil region" evidence="1">
    <location>
        <begin position="295"/>
        <end position="322"/>
    </location>
</feature>
<dbReference type="GeneID" id="59336779"/>
<dbReference type="InterPro" id="IPR016181">
    <property type="entry name" value="Acyl_CoA_acyltransferase"/>
</dbReference>
<sequence length="381" mass="43144">MGSLETSWATLPEARSPVLHLSHPTPGECQTVWKLSSLAWTDALSLPQYLDLAKDGVMTNWILTDKTLPPDQRPILCSCETFRKRTFLSDTGGNLSENIIHGVASVFCDPVLRRRGYGSRLMRELAEILRTFQAETTKSIGSVLYSDIGKKFYADLGWHPFPINTHIELDPSAAPDAPRATQLLPGNLERLCEEDEAMIRKELTSTSTTGKTRMVLVPDLDHMLWHHKKEGFVCEKLFGKKPQIKGAIVGQAGNRVWAIWTHRFYGDPESASSENTLYILRLVIENQATTGIRDAEQSERQVEQMKAILQAAQDEAAEWKLHRVLMWDPTPLVLELVGRTRIQHRRIEREHEGIASLLWYGEGSGKEDTLEWLGNEKYGWC</sequence>
<gene>
    <name evidence="3" type="ORF">HO133_008383</name>
</gene>
<dbReference type="CDD" id="cd04301">
    <property type="entry name" value="NAT_SF"/>
    <property type="match status" value="1"/>
</dbReference>